<keyword evidence="1" id="KW-1133">Transmembrane helix</keyword>
<dbReference type="RefSeq" id="WP_014183076.1">
    <property type="nucleotide sequence ID" value="NC_016584.1"/>
</dbReference>
<dbReference type="EMBL" id="CP003108">
    <property type="protein sequence ID" value="AET66251.1"/>
    <property type="molecule type" value="Genomic_DNA"/>
</dbReference>
<dbReference type="OrthoDB" id="2911297at2"/>
<dbReference type="HOGENOM" id="CLU_216277_0_0_9"/>
<proteinExistence type="predicted"/>
<dbReference type="Proteomes" id="UP000006346">
    <property type="component" value="Chromosome"/>
</dbReference>
<dbReference type="KEGG" id="dor:Desor_0550"/>
<evidence type="ECO:0000313" key="3">
    <source>
        <dbReference type="Proteomes" id="UP000006346"/>
    </source>
</evidence>
<evidence type="ECO:0000256" key="1">
    <source>
        <dbReference type="SAM" id="Phobius"/>
    </source>
</evidence>
<keyword evidence="3" id="KW-1185">Reference proteome</keyword>
<organism evidence="2 3">
    <name type="scientific">Desulfosporosinus orientis (strain ATCC 19365 / DSM 765 / NCIMB 8382 / VKM B-1628 / Singapore I)</name>
    <name type="common">Desulfotomaculum orientis</name>
    <dbReference type="NCBI Taxonomy" id="768706"/>
    <lineage>
        <taxon>Bacteria</taxon>
        <taxon>Bacillati</taxon>
        <taxon>Bacillota</taxon>
        <taxon>Clostridia</taxon>
        <taxon>Eubacteriales</taxon>
        <taxon>Desulfitobacteriaceae</taxon>
        <taxon>Desulfosporosinus</taxon>
    </lineage>
</organism>
<dbReference type="STRING" id="768706.Desor_0550"/>
<dbReference type="AlphaFoldDB" id="G7WCC9"/>
<dbReference type="InterPro" id="IPR030888">
    <property type="entry name" value="Put_ccm"/>
</dbReference>
<keyword evidence="1" id="KW-0472">Membrane</keyword>
<dbReference type="NCBIfam" id="TIGR04391">
    <property type="entry name" value="CcmD_alt_fam"/>
    <property type="match status" value="1"/>
</dbReference>
<gene>
    <name evidence="2" type="ordered locus">Desor_0550</name>
</gene>
<evidence type="ECO:0000313" key="2">
    <source>
        <dbReference type="EMBL" id="AET66251.1"/>
    </source>
</evidence>
<reference evidence="3" key="1">
    <citation type="submission" date="2011-11" db="EMBL/GenBank/DDBJ databases">
        <title>Complete sequence of Desulfosporosinus orientis DSM 765.</title>
        <authorList>
            <person name="Lucas S."/>
            <person name="Han J."/>
            <person name="Lapidus A."/>
            <person name="Cheng J.-F."/>
            <person name="Goodwin L."/>
            <person name="Pitluck S."/>
            <person name="Peters L."/>
            <person name="Ovchinnikova G."/>
            <person name="Teshima H."/>
            <person name="Detter J.C."/>
            <person name="Han C."/>
            <person name="Tapia R."/>
            <person name="Land M."/>
            <person name="Hauser L."/>
            <person name="Kyrpides N."/>
            <person name="Ivanova N."/>
            <person name="Pagani I."/>
            <person name="Pester M."/>
            <person name="Spring S."/>
            <person name="Ollivier B."/>
            <person name="Rattei T."/>
            <person name="Klenk H.-P."/>
            <person name="Wagner M."/>
            <person name="Loy A."/>
            <person name="Woyke T."/>
        </authorList>
    </citation>
    <scope>NUCLEOTIDE SEQUENCE [LARGE SCALE GENOMIC DNA]</scope>
    <source>
        <strain evidence="3">ATCC 19365 / DSM 765 / NCIMB 8382 / VKM B-1628</strain>
    </source>
</reference>
<feature type="transmembrane region" description="Helical" evidence="1">
    <location>
        <begin position="6"/>
        <end position="23"/>
    </location>
</feature>
<reference evidence="2 3" key="2">
    <citation type="journal article" date="2012" name="J. Bacteriol.">
        <title>Complete genome sequences of Desulfosporosinus orientis DSM765T, Desulfosporosinus youngiae DSM17734T, Desulfosporosinus meridiei DSM13257T, and Desulfosporosinus acidiphilus DSM22704T.</title>
        <authorList>
            <person name="Pester M."/>
            <person name="Brambilla E."/>
            <person name="Alazard D."/>
            <person name="Rattei T."/>
            <person name="Weinmaier T."/>
            <person name="Han J."/>
            <person name="Lucas S."/>
            <person name="Lapidus A."/>
            <person name="Cheng J.F."/>
            <person name="Goodwin L."/>
            <person name="Pitluck S."/>
            <person name="Peters L."/>
            <person name="Ovchinnikova G."/>
            <person name="Teshima H."/>
            <person name="Detter J.C."/>
            <person name="Han C.S."/>
            <person name="Tapia R."/>
            <person name="Land M.L."/>
            <person name="Hauser L."/>
            <person name="Kyrpides N.C."/>
            <person name="Ivanova N.N."/>
            <person name="Pagani I."/>
            <person name="Huntmann M."/>
            <person name="Wei C.L."/>
            <person name="Davenport K.W."/>
            <person name="Daligault H."/>
            <person name="Chain P.S."/>
            <person name="Chen A."/>
            <person name="Mavromatis K."/>
            <person name="Markowitz V."/>
            <person name="Szeto E."/>
            <person name="Mikhailova N."/>
            <person name="Pati A."/>
            <person name="Wagner M."/>
            <person name="Woyke T."/>
            <person name="Ollivier B."/>
            <person name="Klenk H.P."/>
            <person name="Spring S."/>
            <person name="Loy A."/>
        </authorList>
    </citation>
    <scope>NUCLEOTIDE SEQUENCE [LARGE SCALE GENOMIC DNA]</scope>
    <source>
        <strain evidence="3">ATCC 19365 / DSM 765 / NCIMB 8382 / VKM B-1628</strain>
    </source>
</reference>
<keyword evidence="1" id="KW-0812">Transmembrane</keyword>
<protein>
    <recommendedName>
        <fullName evidence="4">CcmD family protein</fullName>
    </recommendedName>
</protein>
<sequence>MDTLFYLFLAYSMIWVLIFGYSLRLGKRQAKLQKELKRLQEIINSKSVTLPQ</sequence>
<evidence type="ECO:0008006" key="4">
    <source>
        <dbReference type="Google" id="ProtNLM"/>
    </source>
</evidence>
<dbReference type="PATRIC" id="fig|768706.3.peg.521"/>
<accession>G7WCC9</accession>
<name>G7WCC9_DESOD</name>